<dbReference type="InterPro" id="IPR006667">
    <property type="entry name" value="SLC41_membr_dom"/>
</dbReference>
<organism evidence="10 11">
    <name type="scientific">Emiliania huxleyi (strain CCMP1516)</name>
    <dbReference type="NCBI Taxonomy" id="280463"/>
    <lineage>
        <taxon>Eukaryota</taxon>
        <taxon>Haptista</taxon>
        <taxon>Haptophyta</taxon>
        <taxon>Prymnesiophyceae</taxon>
        <taxon>Isochrysidales</taxon>
        <taxon>Noelaerhabdaceae</taxon>
        <taxon>Emiliania</taxon>
    </lineage>
</organism>
<keyword evidence="3" id="KW-0813">Transport</keyword>
<reference evidence="11" key="1">
    <citation type="journal article" date="2013" name="Nature">
        <title>Pan genome of the phytoplankton Emiliania underpins its global distribution.</title>
        <authorList>
            <person name="Read B.A."/>
            <person name="Kegel J."/>
            <person name="Klute M.J."/>
            <person name="Kuo A."/>
            <person name="Lefebvre S.C."/>
            <person name="Maumus F."/>
            <person name="Mayer C."/>
            <person name="Miller J."/>
            <person name="Monier A."/>
            <person name="Salamov A."/>
            <person name="Young J."/>
            <person name="Aguilar M."/>
            <person name="Claverie J.M."/>
            <person name="Frickenhaus S."/>
            <person name="Gonzalez K."/>
            <person name="Herman E.K."/>
            <person name="Lin Y.C."/>
            <person name="Napier J."/>
            <person name="Ogata H."/>
            <person name="Sarno A.F."/>
            <person name="Shmutz J."/>
            <person name="Schroeder D."/>
            <person name="de Vargas C."/>
            <person name="Verret F."/>
            <person name="von Dassow P."/>
            <person name="Valentin K."/>
            <person name="Van de Peer Y."/>
            <person name="Wheeler G."/>
            <person name="Dacks J.B."/>
            <person name="Delwiche C.F."/>
            <person name="Dyhrman S.T."/>
            <person name="Glockner G."/>
            <person name="John U."/>
            <person name="Richards T."/>
            <person name="Worden A.Z."/>
            <person name="Zhang X."/>
            <person name="Grigoriev I.V."/>
            <person name="Allen A.E."/>
            <person name="Bidle K."/>
            <person name="Borodovsky M."/>
            <person name="Bowler C."/>
            <person name="Brownlee C."/>
            <person name="Cock J.M."/>
            <person name="Elias M."/>
            <person name="Gladyshev V.N."/>
            <person name="Groth M."/>
            <person name="Guda C."/>
            <person name="Hadaegh A."/>
            <person name="Iglesias-Rodriguez M.D."/>
            <person name="Jenkins J."/>
            <person name="Jones B.M."/>
            <person name="Lawson T."/>
            <person name="Leese F."/>
            <person name="Lindquist E."/>
            <person name="Lobanov A."/>
            <person name="Lomsadze A."/>
            <person name="Malik S.B."/>
            <person name="Marsh M.E."/>
            <person name="Mackinder L."/>
            <person name="Mock T."/>
            <person name="Mueller-Roeber B."/>
            <person name="Pagarete A."/>
            <person name="Parker M."/>
            <person name="Probert I."/>
            <person name="Quesneville H."/>
            <person name="Raines C."/>
            <person name="Rensing S.A."/>
            <person name="Riano-Pachon D.M."/>
            <person name="Richier S."/>
            <person name="Rokitta S."/>
            <person name="Shiraiwa Y."/>
            <person name="Soanes D.M."/>
            <person name="van der Giezen M."/>
            <person name="Wahlund T.M."/>
            <person name="Williams B."/>
            <person name="Wilson W."/>
            <person name="Wolfe G."/>
            <person name="Wurch L.L."/>
        </authorList>
    </citation>
    <scope>NUCLEOTIDE SEQUENCE</scope>
</reference>
<dbReference type="KEGG" id="ehx:EMIHUDRAFT_116488"/>
<dbReference type="PANTHER" id="PTHR41394:SF5">
    <property type="entry name" value="SLC41A_MGTE INTEGRAL MEMBRANE DOMAIN-CONTAINING PROTEIN"/>
    <property type="match status" value="1"/>
</dbReference>
<feature type="domain" description="SLC41A/MgtE integral membrane" evidence="9">
    <location>
        <begin position="136"/>
        <end position="266"/>
    </location>
</feature>
<keyword evidence="6 8" id="KW-1133">Transmembrane helix</keyword>
<evidence type="ECO:0000256" key="6">
    <source>
        <dbReference type="ARBA" id="ARBA00022989"/>
    </source>
</evidence>
<dbReference type="InterPro" id="IPR036739">
    <property type="entry name" value="SLC41_membr_dom_sf"/>
</dbReference>
<dbReference type="Proteomes" id="UP000013827">
    <property type="component" value="Unassembled WGS sequence"/>
</dbReference>
<keyword evidence="11" id="KW-1185">Reference proteome</keyword>
<dbReference type="GO" id="GO:0016020">
    <property type="term" value="C:membrane"/>
    <property type="evidence" value="ECO:0007669"/>
    <property type="project" value="UniProtKB-SubCell"/>
</dbReference>
<dbReference type="Pfam" id="PF01769">
    <property type="entry name" value="MgtE"/>
    <property type="match status" value="1"/>
</dbReference>
<dbReference type="STRING" id="2903.R1EK90"/>
<evidence type="ECO:0000313" key="10">
    <source>
        <dbReference type="EnsemblProtists" id="EOD23381"/>
    </source>
</evidence>
<reference evidence="10" key="2">
    <citation type="submission" date="2024-10" db="UniProtKB">
        <authorList>
            <consortium name="EnsemblProtists"/>
        </authorList>
    </citation>
    <scope>IDENTIFICATION</scope>
</reference>
<evidence type="ECO:0000256" key="7">
    <source>
        <dbReference type="ARBA" id="ARBA00023136"/>
    </source>
</evidence>
<comment type="subcellular location">
    <subcellularLocation>
        <location evidence="1">Membrane</location>
        <topology evidence="1">Multi-pass membrane protein</topology>
    </subcellularLocation>
</comment>
<accession>A0A0D3JIP6</accession>
<protein>
    <recommendedName>
        <fullName evidence="9">SLC41A/MgtE integral membrane domain-containing protein</fullName>
    </recommendedName>
</protein>
<dbReference type="Gene3D" id="1.10.357.20">
    <property type="entry name" value="SLC41 divalent cation transporters, integral membrane domain"/>
    <property type="match status" value="1"/>
</dbReference>
<keyword evidence="7 8" id="KW-0472">Membrane</keyword>
<comment type="similarity">
    <text evidence="2">Belongs to the SLC41A transporter family.</text>
</comment>
<dbReference type="eggNOG" id="ENOG502SAKE">
    <property type="taxonomic scope" value="Eukaryota"/>
</dbReference>
<evidence type="ECO:0000256" key="1">
    <source>
        <dbReference type="ARBA" id="ARBA00004141"/>
    </source>
</evidence>
<evidence type="ECO:0000259" key="9">
    <source>
        <dbReference type="Pfam" id="PF01769"/>
    </source>
</evidence>
<dbReference type="SUPFAM" id="SSF161093">
    <property type="entry name" value="MgtE membrane domain-like"/>
    <property type="match status" value="1"/>
</dbReference>
<dbReference type="GO" id="GO:0008324">
    <property type="term" value="F:monoatomic cation transmembrane transporter activity"/>
    <property type="evidence" value="ECO:0007669"/>
    <property type="project" value="InterPro"/>
</dbReference>
<dbReference type="HOGENOM" id="CLU_981529_0_0_1"/>
<name>A0A0D3JIP6_EMIH1</name>
<feature type="transmembrane region" description="Helical" evidence="8">
    <location>
        <begin position="108"/>
        <end position="126"/>
    </location>
</feature>
<evidence type="ECO:0000256" key="4">
    <source>
        <dbReference type="ARBA" id="ARBA00022692"/>
    </source>
</evidence>
<evidence type="ECO:0000256" key="5">
    <source>
        <dbReference type="ARBA" id="ARBA00022842"/>
    </source>
</evidence>
<dbReference type="EnsemblProtists" id="EOD23381">
    <property type="protein sequence ID" value="EOD23381"/>
    <property type="gene ID" value="EMIHUDRAFT_116488"/>
</dbReference>
<sequence length="284" mass="30311">MQVRWPRIAATAEWRESLRAGLLVPAADAGTCEAGTSGHVTAGDAGSTYPYIRATNNGEAKVSDKQVQVSEREIIDQCDLEAMSLSDPRLDALRAARESMLQRSRRRLPALLVTFAIELMYTNNILADRPLLIAFMPVISAISGNIGLQSSAINARALALGLINPSEWRGAISHELKAGLILALVCGLLVGFVSANFPDPSHCQRSPDFFFGSAVGFSMFCSMLVASLNGAVAPLIFVRLGYDPTALAGPLETAFQDVCGNILFLSLASFILRWDHGVAECGGG</sequence>
<evidence type="ECO:0000256" key="3">
    <source>
        <dbReference type="ARBA" id="ARBA00022448"/>
    </source>
</evidence>
<dbReference type="GeneID" id="17268927"/>
<dbReference type="RefSeq" id="XP_005775810.1">
    <property type="nucleotide sequence ID" value="XM_005775753.1"/>
</dbReference>
<dbReference type="AlphaFoldDB" id="A0A0D3JIP6"/>
<evidence type="ECO:0000256" key="8">
    <source>
        <dbReference type="SAM" id="Phobius"/>
    </source>
</evidence>
<feature type="transmembrane region" description="Helical" evidence="8">
    <location>
        <begin position="209"/>
        <end position="237"/>
    </location>
</feature>
<feature type="transmembrane region" description="Helical" evidence="8">
    <location>
        <begin position="132"/>
        <end position="155"/>
    </location>
</feature>
<keyword evidence="4 8" id="KW-0812">Transmembrane</keyword>
<dbReference type="PaxDb" id="2903-EOD23381"/>
<proteinExistence type="inferred from homology"/>
<keyword evidence="5" id="KW-0460">Magnesium</keyword>
<evidence type="ECO:0000313" key="11">
    <source>
        <dbReference type="Proteomes" id="UP000013827"/>
    </source>
</evidence>
<evidence type="ECO:0000256" key="2">
    <source>
        <dbReference type="ARBA" id="ARBA00009749"/>
    </source>
</evidence>
<feature type="transmembrane region" description="Helical" evidence="8">
    <location>
        <begin position="176"/>
        <end position="197"/>
    </location>
</feature>
<dbReference type="PANTHER" id="PTHR41394">
    <property type="entry name" value="MAGNESIUM TRANSPORTER MGTE"/>
    <property type="match status" value="1"/>
</dbReference>